<comment type="caution">
    <text evidence="2">The sequence shown here is derived from an EMBL/GenBank/DDBJ whole genome shotgun (WGS) entry which is preliminary data.</text>
</comment>
<feature type="compositionally biased region" description="Polar residues" evidence="1">
    <location>
        <begin position="123"/>
        <end position="135"/>
    </location>
</feature>
<accession>A0AAW0R245</accession>
<keyword evidence="3" id="KW-1185">Reference proteome</keyword>
<dbReference type="Proteomes" id="UP001392437">
    <property type="component" value="Unassembled WGS sequence"/>
</dbReference>
<evidence type="ECO:0000313" key="3">
    <source>
        <dbReference type="Proteomes" id="UP001392437"/>
    </source>
</evidence>
<dbReference type="EMBL" id="JAQQWP010000004">
    <property type="protein sequence ID" value="KAK8121327.1"/>
    <property type="molecule type" value="Genomic_DNA"/>
</dbReference>
<sequence>MVSRLDIQLDQLEGEAKKYQPCTGEVIVSIHLPGPQAEIIEIQLRTVTVTEVRKEQFTVCRSSSSASISNAPNYVELFCKQLPLGEWINGGHTTKPAPETLLPTHEQDNFPNQSSRYRKRRTNQPSSPTDSQIPVSKTVQTFLNKVQTGLKRLASPKKGLNVSEATNDDILQLLPTTSTKRRDLESIIAELKRIKEAKSASAARDDWRLEHLIRCIRMICRARHQLSVSDDPQGNQKRQETAASKINKVVNCLIPQAGPLALVVYSALAETKYKWDGARMVGDVEDVVAGIRRKAIEVPEQLELFNPVLALSWILQEDYQSICKELDLVNFTALCVEGADGIFKGLPLGFAMAHACLPNKAIQVPEKSTWLLEAIDDAFQYGNPRKRQRQAAVVDDPCTRSDLHQGCAPTDDGSSADLGLRSNSFDDMLWENPGNGEYHPCELCDIAMSSLGCSCNMPLSTGGAGVLFSEEGLSMTNEEDSIQLLSYPELPFWLTDPAANMNSVILHLDSQCTINPALIQQF</sequence>
<evidence type="ECO:0000313" key="2">
    <source>
        <dbReference type="EMBL" id="KAK8121327.1"/>
    </source>
</evidence>
<reference evidence="2 3" key="1">
    <citation type="submission" date="2023-01" db="EMBL/GenBank/DDBJ databases">
        <title>Analysis of 21 Apiospora genomes using comparative genomics revels a genus with tremendous synthesis potential of carbohydrate active enzymes and secondary metabolites.</title>
        <authorList>
            <person name="Sorensen T."/>
        </authorList>
    </citation>
    <scope>NUCLEOTIDE SEQUENCE [LARGE SCALE GENOMIC DNA]</scope>
    <source>
        <strain evidence="2 3">CBS 117206</strain>
    </source>
</reference>
<gene>
    <name evidence="2" type="ORF">PG999_005447</name>
</gene>
<name>A0AAW0R245_9PEZI</name>
<organism evidence="2 3">
    <name type="scientific">Apiospora kogelbergensis</name>
    <dbReference type="NCBI Taxonomy" id="1337665"/>
    <lineage>
        <taxon>Eukaryota</taxon>
        <taxon>Fungi</taxon>
        <taxon>Dikarya</taxon>
        <taxon>Ascomycota</taxon>
        <taxon>Pezizomycotina</taxon>
        <taxon>Sordariomycetes</taxon>
        <taxon>Xylariomycetidae</taxon>
        <taxon>Amphisphaeriales</taxon>
        <taxon>Apiosporaceae</taxon>
        <taxon>Apiospora</taxon>
    </lineage>
</organism>
<dbReference type="AlphaFoldDB" id="A0AAW0R245"/>
<protein>
    <submittedName>
        <fullName evidence="2">Uncharacterized protein</fullName>
    </submittedName>
</protein>
<feature type="region of interest" description="Disordered" evidence="1">
    <location>
        <begin position="90"/>
        <end position="135"/>
    </location>
</feature>
<evidence type="ECO:0000256" key="1">
    <source>
        <dbReference type="SAM" id="MobiDB-lite"/>
    </source>
</evidence>
<proteinExistence type="predicted"/>